<comment type="caution">
    <text evidence="2">The sequence shown here is derived from an EMBL/GenBank/DDBJ whole genome shotgun (WGS) entry which is preliminary data.</text>
</comment>
<dbReference type="OrthoDB" id="202545at2759"/>
<keyword evidence="1" id="KW-0812">Transmembrane</keyword>
<proteinExistence type="predicted"/>
<dbReference type="AlphaFoldDB" id="A0A8H2W5P4"/>
<feature type="transmembrane region" description="Helical" evidence="1">
    <location>
        <begin position="69"/>
        <end position="89"/>
    </location>
</feature>
<dbReference type="SUPFAM" id="SSF53474">
    <property type="entry name" value="alpha/beta-Hydrolases"/>
    <property type="match status" value="1"/>
</dbReference>
<evidence type="ECO:0000256" key="1">
    <source>
        <dbReference type="SAM" id="Phobius"/>
    </source>
</evidence>
<organism evidence="2 3">
    <name type="scientific">Sclerotinia trifoliorum</name>
    <dbReference type="NCBI Taxonomy" id="28548"/>
    <lineage>
        <taxon>Eukaryota</taxon>
        <taxon>Fungi</taxon>
        <taxon>Dikarya</taxon>
        <taxon>Ascomycota</taxon>
        <taxon>Pezizomycotina</taxon>
        <taxon>Leotiomycetes</taxon>
        <taxon>Helotiales</taxon>
        <taxon>Sclerotiniaceae</taxon>
        <taxon>Sclerotinia</taxon>
    </lineage>
</organism>
<gene>
    <name evidence="2" type="ORF">SCLTRI_LOCUS10353</name>
</gene>
<dbReference type="InterPro" id="IPR029058">
    <property type="entry name" value="AB_hydrolase_fold"/>
</dbReference>
<feature type="transmembrane region" description="Helical" evidence="1">
    <location>
        <begin position="95"/>
        <end position="115"/>
    </location>
</feature>
<keyword evidence="1" id="KW-1133">Transmembrane helix</keyword>
<dbReference type="Proteomes" id="UP000624404">
    <property type="component" value="Unassembled WGS sequence"/>
</dbReference>
<dbReference type="PANTHER" id="PTHR42044:SF1">
    <property type="entry name" value="DUF676 DOMAIN-CONTAINING PROTEIN"/>
    <property type="match status" value="1"/>
</dbReference>
<evidence type="ECO:0000313" key="3">
    <source>
        <dbReference type="Proteomes" id="UP000624404"/>
    </source>
</evidence>
<dbReference type="PANTHER" id="PTHR42044">
    <property type="entry name" value="DUF676 DOMAIN-CONTAINING PROTEIN-RELATED"/>
    <property type="match status" value="1"/>
</dbReference>
<keyword evidence="3" id="KW-1185">Reference proteome</keyword>
<name>A0A8H2W5P4_9HELO</name>
<evidence type="ECO:0000313" key="2">
    <source>
        <dbReference type="EMBL" id="CAD6455951.1"/>
    </source>
</evidence>
<protein>
    <submittedName>
        <fullName evidence="2">F2bb4969-fd20-4266-9d11-c98415a445f8</fullName>
    </submittedName>
</protein>
<sequence>MVKFYPSQIGSIRITPLSYTTSPFKLFFDDLWLVLINLGYLLNVFRPWTPALSGDLCELSFTLKNCRDLGLHVFLFFLQLCFLLSILIWVLMPVWAVAVGFTMFWMFNYLICSILNGPRSARTYKSAHEYAQERAKHAKERWLYLNGVCTGRHWLEGSVNRLALTFGRPVMGIHNRTNGLIFDLIECVIQRSFDYATTDIRIAYRILKDELYDDDVDRVILICHSQGGIEASIMIDRLLAEIPQDLVRKLEVYTFGNAANHFNNPHLRREYQGRALANPALPAADLNKPADPLTNQERNGKSISHIEHYAHTYEIVSRIGILHFANNHNNDALAPRFMGRIFEVKARGHMFVQHYLDTMFPLTRRRRRKLPEISQGSGKGPDDDTQPGSVVVDAEFMKSVVEREGRVAPEDSLGREDWEVSITDLEGIENGLVGGMTRVQVRNLSRLRLYLNGRIPEDRE</sequence>
<keyword evidence="1" id="KW-0472">Membrane</keyword>
<dbReference type="EMBL" id="CAJHIA010000037">
    <property type="protein sequence ID" value="CAD6455951.1"/>
    <property type="molecule type" value="Genomic_DNA"/>
</dbReference>
<accession>A0A8H2W5P4</accession>
<reference evidence="2" key="1">
    <citation type="submission" date="2020-10" db="EMBL/GenBank/DDBJ databases">
        <authorList>
            <person name="Kusch S."/>
        </authorList>
    </citation>
    <scope>NUCLEOTIDE SEQUENCE</scope>
    <source>
        <strain evidence="2">SwB9</strain>
    </source>
</reference>